<feature type="compositionally biased region" description="Polar residues" evidence="1">
    <location>
        <begin position="1112"/>
        <end position="1121"/>
    </location>
</feature>
<gene>
    <name evidence="2" type="ORF">JKF63_04372</name>
</gene>
<feature type="region of interest" description="Disordered" evidence="1">
    <location>
        <begin position="131"/>
        <end position="153"/>
    </location>
</feature>
<feature type="region of interest" description="Disordered" evidence="1">
    <location>
        <begin position="1095"/>
        <end position="1178"/>
    </location>
</feature>
<feature type="compositionally biased region" description="Polar residues" evidence="1">
    <location>
        <begin position="1159"/>
        <end position="1178"/>
    </location>
</feature>
<dbReference type="OrthoDB" id="272790at2759"/>
<feature type="compositionally biased region" description="Polar residues" evidence="1">
    <location>
        <begin position="15"/>
        <end position="25"/>
    </location>
</feature>
<dbReference type="Proteomes" id="UP000674318">
    <property type="component" value="Unassembled WGS sequence"/>
</dbReference>
<sequence>MHSHTSSHALPALRRQQQPPRTSTPLREGVQHSPAFPAEDGIGLCISSSAADSQQNYGLPWNTPKTLHTLATSVTNCPQEAAAAGFDKREYSVSRSTVRSSRPLPRSTCCEQRPAATPSNMERVVFVNEKATTTSSSQVPDTETPAPKPEPTTGVTAAVRAERLRELEEFLQVNGGRHNSMEERHRVFQKVHSLVPLLYPPLSKVMDSMRRYVDDVAAAQRRIIEEKAKALQDQEKKLYTQFETFFEGKIRDLIIARQEAEARAKSEHAAAFALRQERDQELMAVKEDLMQRLHNCEKKEDQFRDFRHLIASVFQTNQQLHSRIAQLEEALTRHGIVPPAASPEVRALELSSERQPSCGDGDGNVTGDGYDCGGDMSEDRGGGGRRGTHDKWYNSGAKFISAARQELVNSRLTLQEELVHSAFNDRSAYRMRIAGLSQKNLDLTFNVSELEAKVRDLYTYIHEKRFAPQVDEAGKEMTVMTPRPRDVPLALQTELGVELRHSTADILSELSALAINMKHQLTAALLQVRQLQKLSSWLSEGNAAEASSGGVAGMLERVSAAAVIPLFPANAWPSIPHFLRTSITPDVPNYFWTDVQVACILYNFFKGYKKTRQRARFVRDDKMLAPRVYQLFEHSKVLLTRLDATKEDVAEAEENVPFGYVVTQFARDVLANLSPKFVHEQLMLALPGTVSLRFHQSTVKPSENTSCDDVDGVDNTLGDSRLPGGRTPVERLAVEDCPWQGAPPIVELELTRFLYNLWYAAVRYQTTQPLCNLFLRLVDGQMPIETFDLMETVLARLQGRIEQAEGDRTRRFPYLRLVKAMVRSVDDIGSSAGTQAVRAVVQTFERNNMPLHGGYLGPVALFADETYCRRGSPTDSLAKSVRRPPGSGAGGEPAPVETVQTPLPSSLVTNEVPMPTSYTAHTPPSTLPPLGATSIVSFCRRLVHDTIEKLYTRIEVALCSLVEESEIVLDLYLLSLPRANAALAALYDNTPRKDNVDSPPLWGADGAEDDSRVGALLGGISATTLEGARLTAESADLLGVRSLTRGYFSLLGSRMASMEERRSLEKMVVKQMLETAVQRLPRFKKSTHFPFHTQAAAQAGTSGVSDDGDPSTGKNTRQRTSAAAAAARPSSDLSKKNAKHGGKQQSMQTKVAKGRVYKSTAQSGRQSTSAKSQPSVNIDKSVDSKSFFFEKSQAGSPNSDDSLQKSITKYVLLDTEDGDLVEWYSLRHAMRSTMPSLPWNLFKLDDQAQEGVESSPPPSASAGTGALLPTLKAQEVSATL</sequence>
<feature type="region of interest" description="Disordered" evidence="1">
    <location>
        <begin position="872"/>
        <end position="906"/>
    </location>
</feature>
<name>A0A836ISB9_9TRYP</name>
<feature type="compositionally biased region" description="Polar residues" evidence="1">
    <location>
        <begin position="1095"/>
        <end position="1104"/>
    </location>
</feature>
<dbReference type="KEGG" id="phet:94290435"/>
<keyword evidence="3" id="KW-1185">Reference proteome</keyword>
<dbReference type="EMBL" id="JAFJZO010000022">
    <property type="protein sequence ID" value="KAG5504926.1"/>
    <property type="molecule type" value="Genomic_DNA"/>
</dbReference>
<organism evidence="2 3">
    <name type="scientific">Porcisia hertigi</name>
    <dbReference type="NCBI Taxonomy" id="2761500"/>
    <lineage>
        <taxon>Eukaryota</taxon>
        <taxon>Discoba</taxon>
        <taxon>Euglenozoa</taxon>
        <taxon>Kinetoplastea</taxon>
        <taxon>Metakinetoplastina</taxon>
        <taxon>Trypanosomatida</taxon>
        <taxon>Trypanosomatidae</taxon>
        <taxon>Leishmaniinae</taxon>
        <taxon>Porcisia</taxon>
    </lineage>
</organism>
<evidence type="ECO:0000313" key="2">
    <source>
        <dbReference type="EMBL" id="KAG5504926.1"/>
    </source>
</evidence>
<evidence type="ECO:0000313" key="3">
    <source>
        <dbReference type="Proteomes" id="UP000674318"/>
    </source>
</evidence>
<reference evidence="2 3" key="1">
    <citation type="submission" date="2021-02" db="EMBL/GenBank/DDBJ databases">
        <title>Porcisia hertigi Genome sequencing and assembly.</title>
        <authorList>
            <person name="Almutairi H."/>
            <person name="Gatherer D."/>
        </authorList>
    </citation>
    <scope>NUCLEOTIDE SEQUENCE [LARGE SCALE GENOMIC DNA]</scope>
    <source>
        <strain evidence="2 3">C119</strain>
    </source>
</reference>
<dbReference type="GeneID" id="94290435"/>
<feature type="compositionally biased region" description="Low complexity" evidence="1">
    <location>
        <begin position="140"/>
        <end position="153"/>
    </location>
</feature>
<feature type="region of interest" description="Disordered" evidence="1">
    <location>
        <begin position="1"/>
        <end position="38"/>
    </location>
</feature>
<protein>
    <submittedName>
        <fullName evidence="2">Uncharacterized protein</fullName>
    </submittedName>
</protein>
<proteinExistence type="predicted"/>
<dbReference type="RefSeq" id="XP_067757187.1">
    <property type="nucleotide sequence ID" value="XM_067900358.1"/>
</dbReference>
<dbReference type="AlphaFoldDB" id="A0A836ISB9"/>
<feature type="region of interest" description="Disordered" evidence="1">
    <location>
        <begin position="1247"/>
        <end position="1268"/>
    </location>
</feature>
<comment type="caution">
    <text evidence="2">The sequence shown here is derived from an EMBL/GenBank/DDBJ whole genome shotgun (WGS) entry which is preliminary data.</text>
</comment>
<accession>A0A836ISB9</accession>
<evidence type="ECO:0000256" key="1">
    <source>
        <dbReference type="SAM" id="MobiDB-lite"/>
    </source>
</evidence>